<name>C7NUG9_HALUD</name>
<sequence>MTVAMPTRRRQQFIYAQALWMLGALLTLAALGALSLDLYVSVSWFGLIVIIGLTTPVATTPTWRSRLKWFMAGGSVVFGLIVLRRTIELLPSELVERVLPEILAMGAGL</sequence>
<gene>
    <name evidence="2" type="ordered locus">Huta_2159</name>
</gene>
<keyword evidence="1" id="KW-0472">Membrane</keyword>
<keyword evidence="3" id="KW-1185">Reference proteome</keyword>
<dbReference type="STRING" id="519442.Huta_2159"/>
<accession>C7NUG9</accession>
<reference evidence="2 3" key="1">
    <citation type="journal article" date="2009" name="Stand. Genomic Sci.">
        <title>Complete genome sequence of Halorhabdus utahensis type strain (AX-2).</title>
        <authorList>
            <person name="Anderson I."/>
            <person name="Tindall B.J."/>
            <person name="Pomrenke H."/>
            <person name="Goker M."/>
            <person name="Lapidus A."/>
            <person name="Nolan M."/>
            <person name="Copeland A."/>
            <person name="Glavina Del Rio T."/>
            <person name="Chen F."/>
            <person name="Tice H."/>
            <person name="Cheng J.F."/>
            <person name="Lucas S."/>
            <person name="Chertkov O."/>
            <person name="Bruce D."/>
            <person name="Brettin T."/>
            <person name="Detter J.C."/>
            <person name="Han C."/>
            <person name="Goodwin L."/>
            <person name="Land M."/>
            <person name="Hauser L."/>
            <person name="Chang Y.J."/>
            <person name="Jeffries C.D."/>
            <person name="Pitluck S."/>
            <person name="Pati A."/>
            <person name="Mavromatis K."/>
            <person name="Ivanova N."/>
            <person name="Ovchinnikova G."/>
            <person name="Chen A."/>
            <person name="Palaniappan K."/>
            <person name="Chain P."/>
            <person name="Rohde M."/>
            <person name="Bristow J."/>
            <person name="Eisen J.A."/>
            <person name="Markowitz V."/>
            <person name="Hugenholtz P."/>
            <person name="Kyrpides N.C."/>
            <person name="Klenk H.P."/>
        </authorList>
    </citation>
    <scope>NUCLEOTIDE SEQUENCE [LARGE SCALE GENOMIC DNA]</scope>
    <source>
        <strain evidence="3">DSM 12940 / JCM 11049 / AX-2</strain>
    </source>
</reference>
<dbReference type="HOGENOM" id="CLU_172279_0_0_2"/>
<keyword evidence="1" id="KW-0812">Transmembrane</keyword>
<protein>
    <submittedName>
        <fullName evidence="2">Uncharacterized protein</fullName>
    </submittedName>
</protein>
<dbReference type="AlphaFoldDB" id="C7NUG9"/>
<evidence type="ECO:0000313" key="2">
    <source>
        <dbReference type="EMBL" id="ACV12326.1"/>
    </source>
</evidence>
<dbReference type="KEGG" id="hut:Huta_2159"/>
<feature type="transmembrane region" description="Helical" evidence="1">
    <location>
        <begin position="38"/>
        <end position="57"/>
    </location>
</feature>
<keyword evidence="1" id="KW-1133">Transmembrane helix</keyword>
<dbReference type="EMBL" id="CP001687">
    <property type="protein sequence ID" value="ACV12326.1"/>
    <property type="molecule type" value="Genomic_DNA"/>
</dbReference>
<proteinExistence type="predicted"/>
<evidence type="ECO:0000313" key="3">
    <source>
        <dbReference type="Proteomes" id="UP000002071"/>
    </source>
</evidence>
<organism evidence="2 3">
    <name type="scientific">Halorhabdus utahensis (strain DSM 12940 / JCM 11049 / AX-2)</name>
    <dbReference type="NCBI Taxonomy" id="519442"/>
    <lineage>
        <taxon>Archaea</taxon>
        <taxon>Methanobacteriati</taxon>
        <taxon>Methanobacteriota</taxon>
        <taxon>Stenosarchaea group</taxon>
        <taxon>Halobacteria</taxon>
        <taxon>Halobacteriales</taxon>
        <taxon>Haloarculaceae</taxon>
        <taxon>Halorhabdus</taxon>
    </lineage>
</organism>
<dbReference type="Pfam" id="PF26161">
    <property type="entry name" value="DUF8044"/>
    <property type="match status" value="1"/>
</dbReference>
<dbReference type="InterPro" id="IPR058357">
    <property type="entry name" value="DUF8044"/>
</dbReference>
<feature type="transmembrane region" description="Helical" evidence="1">
    <location>
        <begin position="12"/>
        <end position="32"/>
    </location>
</feature>
<dbReference type="Proteomes" id="UP000002071">
    <property type="component" value="Chromosome"/>
</dbReference>
<dbReference type="eggNOG" id="arCOG03875">
    <property type="taxonomic scope" value="Archaea"/>
</dbReference>
<evidence type="ECO:0000256" key="1">
    <source>
        <dbReference type="SAM" id="Phobius"/>
    </source>
</evidence>